<accession>A0ABR7J2U6</accession>
<evidence type="ECO:0000259" key="1">
    <source>
        <dbReference type="SMART" id="SM00479"/>
    </source>
</evidence>
<dbReference type="RefSeq" id="WP_187008500.1">
    <property type="nucleotide sequence ID" value="NZ_JACRUI010000001.1"/>
</dbReference>
<reference evidence="2 3" key="1">
    <citation type="submission" date="2020-08" db="EMBL/GenBank/DDBJ databases">
        <title>Description of novel Flavobacterium F-380 isolate.</title>
        <authorList>
            <person name="Saticioglu I.B."/>
            <person name="Duman M."/>
            <person name="Altun S."/>
        </authorList>
    </citation>
    <scope>NUCLEOTIDE SEQUENCE [LARGE SCALE GENOMIC DNA]</scope>
    <source>
        <strain evidence="2 3">F-380</strain>
    </source>
</reference>
<dbReference type="CDD" id="cd06130">
    <property type="entry name" value="DNA_pol_III_epsilon_like"/>
    <property type="match status" value="1"/>
</dbReference>
<proteinExistence type="predicted"/>
<dbReference type="GO" id="GO:0004527">
    <property type="term" value="F:exonuclease activity"/>
    <property type="evidence" value="ECO:0007669"/>
    <property type="project" value="UniProtKB-KW"/>
</dbReference>
<dbReference type="SMART" id="SM00479">
    <property type="entry name" value="EXOIII"/>
    <property type="match status" value="1"/>
</dbReference>
<comment type="caution">
    <text evidence="2">The sequence shown here is derived from an EMBL/GenBank/DDBJ whole genome shotgun (WGS) entry which is preliminary data.</text>
</comment>
<keyword evidence="2" id="KW-0540">Nuclease</keyword>
<dbReference type="Proteomes" id="UP000629963">
    <property type="component" value="Unassembled WGS sequence"/>
</dbReference>
<dbReference type="Gene3D" id="3.30.420.10">
    <property type="entry name" value="Ribonuclease H-like superfamily/Ribonuclease H"/>
    <property type="match status" value="1"/>
</dbReference>
<dbReference type="SUPFAM" id="SSF53098">
    <property type="entry name" value="Ribonuclease H-like"/>
    <property type="match status" value="1"/>
</dbReference>
<keyword evidence="2" id="KW-0269">Exonuclease</keyword>
<sequence>MTFTAIDFETAIGHHPCSVGIITVNNGVIVDEFVSLIKPPNNLYSPFTTKVHGIFPRDTVNAMTFAQVYPEIQKRLQNRIVVAHNESFDRNVLVKTMALNGLSYEYLNIAVKWECTLKIYKAKGFKPTKLSDCCTVMNIKLNHHEALSDARACAQLFLLQ</sequence>
<dbReference type="PANTHER" id="PTHR30231">
    <property type="entry name" value="DNA POLYMERASE III SUBUNIT EPSILON"/>
    <property type="match status" value="1"/>
</dbReference>
<evidence type="ECO:0000313" key="2">
    <source>
        <dbReference type="EMBL" id="MBC5839880.1"/>
    </source>
</evidence>
<gene>
    <name evidence="2" type="ORF">H8R23_00530</name>
</gene>
<keyword evidence="3" id="KW-1185">Reference proteome</keyword>
<feature type="domain" description="Exonuclease" evidence="1">
    <location>
        <begin position="2"/>
        <end position="160"/>
    </location>
</feature>
<dbReference type="PANTHER" id="PTHR30231:SF42">
    <property type="entry name" value="EXONUCLEASE"/>
    <property type="match status" value="1"/>
</dbReference>
<keyword evidence="2" id="KW-0378">Hydrolase</keyword>
<dbReference type="InterPro" id="IPR013520">
    <property type="entry name" value="Ribonucl_H"/>
</dbReference>
<protein>
    <submittedName>
        <fullName evidence="2">3'-5' exonuclease</fullName>
    </submittedName>
</protein>
<evidence type="ECO:0000313" key="3">
    <source>
        <dbReference type="Proteomes" id="UP000629963"/>
    </source>
</evidence>
<organism evidence="2 3">
    <name type="scientific">Flavobacterium kayseriense</name>
    <dbReference type="NCBI Taxonomy" id="2764714"/>
    <lineage>
        <taxon>Bacteria</taxon>
        <taxon>Pseudomonadati</taxon>
        <taxon>Bacteroidota</taxon>
        <taxon>Flavobacteriia</taxon>
        <taxon>Flavobacteriales</taxon>
        <taxon>Flavobacteriaceae</taxon>
        <taxon>Flavobacterium</taxon>
    </lineage>
</organism>
<dbReference type="InterPro" id="IPR012337">
    <property type="entry name" value="RNaseH-like_sf"/>
</dbReference>
<dbReference type="InterPro" id="IPR036397">
    <property type="entry name" value="RNaseH_sf"/>
</dbReference>
<dbReference type="Pfam" id="PF00929">
    <property type="entry name" value="RNase_T"/>
    <property type="match status" value="1"/>
</dbReference>
<dbReference type="EMBL" id="JACRUJ010000001">
    <property type="protein sequence ID" value="MBC5839880.1"/>
    <property type="molecule type" value="Genomic_DNA"/>
</dbReference>
<name>A0ABR7J2U6_9FLAO</name>